<gene>
    <name evidence="1" type="ORF">XELAEV_18006967mg</name>
</gene>
<dbReference type="EMBL" id="CM004466">
    <property type="protein sequence ID" value="OCU01181.1"/>
    <property type="molecule type" value="Genomic_DNA"/>
</dbReference>
<reference evidence="2" key="1">
    <citation type="journal article" date="2016" name="Nature">
        <title>Genome evolution in the allotetraploid frog Xenopus laevis.</title>
        <authorList>
            <person name="Session A.M."/>
            <person name="Uno Y."/>
            <person name="Kwon T."/>
            <person name="Chapman J.A."/>
            <person name="Toyoda A."/>
            <person name="Takahashi S."/>
            <person name="Fukui A."/>
            <person name="Hikosaka A."/>
            <person name="Suzuki A."/>
            <person name="Kondo M."/>
            <person name="van Heeringen S.J."/>
            <person name="Quigley I."/>
            <person name="Heinz S."/>
            <person name="Ogino H."/>
            <person name="Ochi H."/>
            <person name="Hellsten U."/>
            <person name="Lyons J.B."/>
            <person name="Simakov O."/>
            <person name="Putnam N."/>
            <person name="Stites J."/>
            <person name="Kuroki Y."/>
            <person name="Tanaka T."/>
            <person name="Michiue T."/>
            <person name="Watanabe M."/>
            <person name="Bogdanovic O."/>
            <person name="Lister R."/>
            <person name="Georgiou G."/>
            <person name="Paranjpe S.S."/>
            <person name="van Kruijsbergen I."/>
            <person name="Shu S."/>
            <person name="Carlson J."/>
            <person name="Kinoshita T."/>
            <person name="Ohta Y."/>
            <person name="Mawaribuchi S."/>
            <person name="Jenkins J."/>
            <person name="Grimwood J."/>
            <person name="Schmutz J."/>
            <person name="Mitros T."/>
            <person name="Mozaffari S.V."/>
            <person name="Suzuki Y."/>
            <person name="Haramoto Y."/>
            <person name="Yamamoto T.S."/>
            <person name="Takagi C."/>
            <person name="Heald R."/>
            <person name="Miller K."/>
            <person name="Haudenschild C."/>
            <person name="Kitzman J."/>
            <person name="Nakayama T."/>
            <person name="Izutsu Y."/>
            <person name="Robert J."/>
            <person name="Fortriede J."/>
            <person name="Burns K."/>
            <person name="Lotay V."/>
            <person name="Karimi K."/>
            <person name="Yasuoka Y."/>
            <person name="Dichmann D.S."/>
            <person name="Flajnik M.F."/>
            <person name="Houston D.W."/>
            <person name="Shendure J."/>
            <person name="DuPasquier L."/>
            <person name="Vize P.D."/>
            <person name="Zorn A.M."/>
            <person name="Ito M."/>
            <person name="Marcotte E.M."/>
            <person name="Wallingford J.B."/>
            <person name="Ito Y."/>
            <person name="Asashima M."/>
            <person name="Ueno N."/>
            <person name="Matsuda Y."/>
            <person name="Veenstra G.J."/>
            <person name="Fujiyama A."/>
            <person name="Harland R.M."/>
            <person name="Taira M."/>
            <person name="Rokhsar D.S."/>
        </authorList>
    </citation>
    <scope>NUCLEOTIDE SEQUENCE [LARGE SCALE GENOMIC DNA]</scope>
    <source>
        <strain evidence="2">J</strain>
    </source>
</reference>
<sequence>MQDNAYQPKRQHLKQLLFFFGHKKIPSAKELPFCRLVQFKKIGLQIYNILKIKKWKYGLNKLLKHILYMKEAQEQEHEFSDAKHGLPYWSHITKNHLI</sequence>
<accession>A0A974I4K0</accession>
<proteinExistence type="predicted"/>
<dbReference type="Proteomes" id="UP000694892">
    <property type="component" value="Chromosome 1L"/>
</dbReference>
<evidence type="ECO:0000313" key="1">
    <source>
        <dbReference type="EMBL" id="OCU01181.1"/>
    </source>
</evidence>
<name>A0A974I4K0_XENLA</name>
<protein>
    <submittedName>
        <fullName evidence="1">Uncharacterized protein</fullName>
    </submittedName>
</protein>
<dbReference type="AlphaFoldDB" id="A0A974I4K0"/>
<evidence type="ECO:0000313" key="2">
    <source>
        <dbReference type="Proteomes" id="UP000694892"/>
    </source>
</evidence>
<organism evidence="1 2">
    <name type="scientific">Xenopus laevis</name>
    <name type="common">African clawed frog</name>
    <dbReference type="NCBI Taxonomy" id="8355"/>
    <lineage>
        <taxon>Eukaryota</taxon>
        <taxon>Metazoa</taxon>
        <taxon>Chordata</taxon>
        <taxon>Craniata</taxon>
        <taxon>Vertebrata</taxon>
        <taxon>Euteleostomi</taxon>
        <taxon>Amphibia</taxon>
        <taxon>Batrachia</taxon>
        <taxon>Anura</taxon>
        <taxon>Pipoidea</taxon>
        <taxon>Pipidae</taxon>
        <taxon>Xenopodinae</taxon>
        <taxon>Xenopus</taxon>
        <taxon>Xenopus</taxon>
    </lineage>
</organism>